<dbReference type="EMBL" id="JADGKB010000018">
    <property type="protein sequence ID" value="KAJ3259441.1"/>
    <property type="molecule type" value="Genomic_DNA"/>
</dbReference>
<dbReference type="GO" id="GO:0046422">
    <property type="term" value="F:violaxanthin de-epoxidase activity"/>
    <property type="evidence" value="ECO:0007669"/>
    <property type="project" value="InterPro"/>
</dbReference>
<evidence type="ECO:0000256" key="1">
    <source>
        <dbReference type="SAM" id="SignalP"/>
    </source>
</evidence>
<feature type="signal peptide" evidence="1">
    <location>
        <begin position="1"/>
        <end position="20"/>
    </location>
</feature>
<dbReference type="InterPro" id="IPR012674">
    <property type="entry name" value="Calycin"/>
</dbReference>
<dbReference type="GO" id="GO:0010028">
    <property type="term" value="P:xanthophyll cycle"/>
    <property type="evidence" value="ECO:0007669"/>
    <property type="project" value="InterPro"/>
</dbReference>
<dbReference type="InterPro" id="IPR010788">
    <property type="entry name" value="VDE_dom"/>
</dbReference>
<reference evidence="4" key="1">
    <citation type="submission" date="2020-05" db="EMBL/GenBank/DDBJ databases">
        <title>Phylogenomic resolution of chytrid fungi.</title>
        <authorList>
            <person name="Stajich J.E."/>
            <person name="Amses K."/>
            <person name="Simmons R."/>
            <person name="Seto K."/>
            <person name="Myers J."/>
            <person name="Bonds A."/>
            <person name="Quandt C.A."/>
            <person name="Barry K."/>
            <person name="Liu P."/>
            <person name="Grigoriev I."/>
            <person name="Longcore J.E."/>
            <person name="James T.Y."/>
        </authorList>
    </citation>
    <scope>NUCLEOTIDE SEQUENCE</scope>
    <source>
        <strain evidence="4">PLAUS21</strain>
    </source>
</reference>
<organism evidence="4 5">
    <name type="scientific">Boothiomyces macroporosus</name>
    <dbReference type="NCBI Taxonomy" id="261099"/>
    <lineage>
        <taxon>Eukaryota</taxon>
        <taxon>Fungi</taxon>
        <taxon>Fungi incertae sedis</taxon>
        <taxon>Chytridiomycota</taxon>
        <taxon>Chytridiomycota incertae sedis</taxon>
        <taxon>Chytridiomycetes</taxon>
        <taxon>Rhizophydiales</taxon>
        <taxon>Terramycetaceae</taxon>
        <taxon>Boothiomyces</taxon>
    </lineage>
</organism>
<dbReference type="PANTHER" id="PTHR33970">
    <property type="entry name" value="VIOLAXANTHIN DE-EPOXIDASE, CHLOROPLASTIC-RELATED"/>
    <property type="match status" value="1"/>
</dbReference>
<accession>A0AAD5UMF9</accession>
<keyword evidence="1" id="KW-0732">Signal</keyword>
<keyword evidence="4" id="KW-0675">Receptor</keyword>
<protein>
    <submittedName>
        <fullName evidence="4">Vitamin D3 receptor</fullName>
    </submittedName>
</protein>
<comment type="caution">
    <text evidence="4">The sequence shown here is derived from an EMBL/GenBank/DDBJ whole genome shotgun (WGS) entry which is preliminary data.</text>
</comment>
<keyword evidence="5" id="KW-1185">Reference proteome</keyword>
<dbReference type="AlphaFoldDB" id="A0AAD5UMF9"/>
<dbReference type="SUPFAM" id="SSF50814">
    <property type="entry name" value="Lipocalins"/>
    <property type="match status" value="1"/>
</dbReference>
<dbReference type="EMBL" id="JADGKB010000018">
    <property type="protein sequence ID" value="KAJ3259418.1"/>
    <property type="molecule type" value="Genomic_DNA"/>
</dbReference>
<dbReference type="Pfam" id="PF07137">
    <property type="entry name" value="VDE"/>
    <property type="match status" value="1"/>
</dbReference>
<sequence>MLPPMHFLSVLLTTSSVLSAAPGSPNTLCIGLHCGGQALGCENDASCKKVLDCSQACQSGNLTCSERCVTEYGTPKFDSLTVCIQNNNCITPYPHKDYPTPTSSYSFTLDQFVGHWHVLYGLDKGLDCYDYQTMTISDLGNGDYNHDLQFVFPEGVKTINSTFTSQTPGHFGLDYTLGGGGHDNWYILGLNNDLLVVEYLGQNKLSNYRGGYVLRRDSFAPLTADETHQVDAVLVSAGTGLNFTQLCPLKSQ</sequence>
<dbReference type="Proteomes" id="UP001210925">
    <property type="component" value="Unassembled WGS sequence"/>
</dbReference>
<dbReference type="InterPro" id="IPR044682">
    <property type="entry name" value="VDE"/>
</dbReference>
<feature type="domain" description="VDE lipocalin" evidence="2">
    <location>
        <begin position="28"/>
        <end position="247"/>
    </location>
</feature>
<feature type="chain" id="PRO_5042441417" evidence="1">
    <location>
        <begin position="21"/>
        <end position="252"/>
    </location>
</feature>
<dbReference type="PANTHER" id="PTHR33970:SF2">
    <property type="entry name" value="OS01G0716400 PROTEIN"/>
    <property type="match status" value="1"/>
</dbReference>
<proteinExistence type="predicted"/>
<gene>
    <name evidence="4" type="primary">VDR1_2</name>
    <name evidence="3" type="synonym">VDR1_1</name>
    <name evidence="3" type="ORF">HK103_002321</name>
    <name evidence="4" type="ORF">HK103_002344</name>
</gene>
<evidence type="ECO:0000259" key="2">
    <source>
        <dbReference type="Pfam" id="PF07137"/>
    </source>
</evidence>
<dbReference type="Gene3D" id="2.40.128.20">
    <property type="match status" value="1"/>
</dbReference>
<name>A0AAD5UMF9_9FUNG</name>
<evidence type="ECO:0000313" key="4">
    <source>
        <dbReference type="EMBL" id="KAJ3259441.1"/>
    </source>
</evidence>
<evidence type="ECO:0000313" key="3">
    <source>
        <dbReference type="EMBL" id="KAJ3259418.1"/>
    </source>
</evidence>
<evidence type="ECO:0000313" key="5">
    <source>
        <dbReference type="Proteomes" id="UP001210925"/>
    </source>
</evidence>